<evidence type="ECO:0000259" key="1">
    <source>
        <dbReference type="Pfam" id="PF13391"/>
    </source>
</evidence>
<gene>
    <name evidence="2" type="ORF">JI746_10945</name>
</gene>
<dbReference type="EMBL" id="JAEQND010000005">
    <property type="protein sequence ID" value="MBL0425624.1"/>
    <property type="molecule type" value="Genomic_DNA"/>
</dbReference>
<keyword evidence="2" id="KW-0378">Hydrolase</keyword>
<keyword evidence="3" id="KW-1185">Reference proteome</keyword>
<dbReference type="GO" id="GO:0004519">
    <property type="term" value="F:endonuclease activity"/>
    <property type="evidence" value="ECO:0007669"/>
    <property type="project" value="UniProtKB-KW"/>
</dbReference>
<dbReference type="InterPro" id="IPR003615">
    <property type="entry name" value="HNH_nuc"/>
</dbReference>
<keyword evidence="2" id="KW-0255">Endonuclease</keyword>
<name>A0ABS1JN02_9BURK</name>
<dbReference type="InterPro" id="IPR011396">
    <property type="entry name" value="PT_DNA_restrict"/>
</dbReference>
<dbReference type="Proteomes" id="UP000622707">
    <property type="component" value="Unassembled WGS sequence"/>
</dbReference>
<evidence type="ECO:0000313" key="2">
    <source>
        <dbReference type="EMBL" id="MBL0425624.1"/>
    </source>
</evidence>
<protein>
    <submittedName>
        <fullName evidence="2">HNH endonuclease</fullName>
    </submittedName>
</protein>
<evidence type="ECO:0000313" key="3">
    <source>
        <dbReference type="Proteomes" id="UP000622707"/>
    </source>
</evidence>
<dbReference type="RefSeq" id="WP_201689403.1">
    <property type="nucleotide sequence ID" value="NZ_JAEQND010000005.1"/>
</dbReference>
<accession>A0ABS1JN02</accession>
<dbReference type="Pfam" id="PF13391">
    <property type="entry name" value="HNH_2"/>
    <property type="match status" value="1"/>
</dbReference>
<sequence length="290" mass="32330">MLLAVLDLARAGALKQNRILFAPPLLERYNTLFAAVRAPGDHPNPYFPFFHLAGRLRGGDASFWHLSPLPGREAVLAAMSTARGTTDITANIAFADLDQELFELLQDPVNVEALAESVTTYWLDRGLQELRVVAASSGQSSVYERRLRSGDAAGVTEQAPPEYVRSPAFRRLVTEVYDYRCAATGVRILLPTGEAMVEAAHIHPFAQAGDDDPRNGLALTPDMHWAMDKFLIAPGPDLRWHVSEDLDDRVPDYERFVALRGRSLLLPPERRHAPKESSLAWRLERLRRAT</sequence>
<comment type="caution">
    <text evidence="2">The sequence shown here is derived from an EMBL/GenBank/DDBJ whole genome shotgun (WGS) entry which is preliminary data.</text>
</comment>
<keyword evidence="2" id="KW-0540">Nuclease</keyword>
<organism evidence="2 3">
    <name type="scientific">Ramlibacter alkalitolerans</name>
    <dbReference type="NCBI Taxonomy" id="2039631"/>
    <lineage>
        <taxon>Bacteria</taxon>
        <taxon>Pseudomonadati</taxon>
        <taxon>Pseudomonadota</taxon>
        <taxon>Betaproteobacteria</taxon>
        <taxon>Burkholderiales</taxon>
        <taxon>Comamonadaceae</taxon>
        <taxon>Ramlibacter</taxon>
    </lineage>
</organism>
<feature type="domain" description="HNH nuclease" evidence="1">
    <location>
        <begin position="181"/>
        <end position="233"/>
    </location>
</feature>
<proteinExistence type="predicted"/>
<reference evidence="2 3" key="1">
    <citation type="journal article" date="2017" name="Int. J. Syst. Evol. Microbiol.">
        <title>Ramlibacter alkalitolerans sp. nov., alkali-tolerant bacterium isolated from soil of ginseng.</title>
        <authorList>
            <person name="Lee D.H."/>
            <person name="Cha C.J."/>
        </authorList>
    </citation>
    <scope>NUCLEOTIDE SEQUENCE [LARGE SCALE GENOMIC DNA]</scope>
    <source>
        <strain evidence="2 3">KACC 19305</strain>
    </source>
</reference>
<dbReference type="PIRSF" id="PIRSF030850">
    <property type="entry name" value="UCP030850"/>
    <property type="match status" value="1"/>
</dbReference>